<evidence type="ECO:0000313" key="4">
    <source>
        <dbReference type="RefSeq" id="XP_017771298.1"/>
    </source>
</evidence>
<feature type="region of interest" description="Disordered" evidence="1">
    <location>
        <begin position="56"/>
        <end position="76"/>
    </location>
</feature>
<organism evidence="3 4">
    <name type="scientific">Nicrophorus vespilloides</name>
    <name type="common">Boreal carrion beetle</name>
    <dbReference type="NCBI Taxonomy" id="110193"/>
    <lineage>
        <taxon>Eukaryota</taxon>
        <taxon>Metazoa</taxon>
        <taxon>Ecdysozoa</taxon>
        <taxon>Arthropoda</taxon>
        <taxon>Hexapoda</taxon>
        <taxon>Insecta</taxon>
        <taxon>Pterygota</taxon>
        <taxon>Neoptera</taxon>
        <taxon>Endopterygota</taxon>
        <taxon>Coleoptera</taxon>
        <taxon>Polyphaga</taxon>
        <taxon>Staphyliniformia</taxon>
        <taxon>Silphidae</taxon>
        <taxon>Nicrophorinae</taxon>
        <taxon>Nicrophorus</taxon>
    </lineage>
</organism>
<feature type="domain" description="KATNIP" evidence="2">
    <location>
        <begin position="542"/>
        <end position="855"/>
    </location>
</feature>
<reference evidence="4" key="1">
    <citation type="submission" date="2025-08" db="UniProtKB">
        <authorList>
            <consortium name="RefSeq"/>
        </authorList>
    </citation>
    <scope>IDENTIFICATION</scope>
    <source>
        <tissue evidence="4">Whole Larva</tissue>
    </source>
</reference>
<sequence>MSGNEESDPLNPPTHGTIPKWLEDIADSVTKVVKLDHSGLQHFGDSLTNLDIPSSSDSLILSPSSRPSSSAKYGRRASVTTQLNALTSPKNITISKSEYLMPKVGEAFDFSVLDKSGDQASLEKSWKSLSLFQQSHKGRLDSAKPPEEPHFSYCGPSISEYFDSVLSPVSSLSSNSENEKTYSPSMFEVQQEQQMPSRSKSEMSSYLSQNNNIRKLAEAPCPIGNISKSKSSENVFPLYDESLYFGSENDLNFSTAKMTDYKMKVAKENQLRQQIINELLSENEKITGIKVERSPSLSETKSKYSCNDASQFVIPELPVGKVLVINILSTWGDKYYVGLNGIEIFGDDGRIISVESIIATPADVNVLPECNNDPRVVTNLINGVNRTQDDVHLWLAPFNKGDKHSITIIFQELSHISMMRLWNYNKSRIHSYRGVRDIVMCLDDEVIFRGEIAKACGGIMGGVDAFGDTILFTVNEEILELISQNDRSFPTLTAEKIETPLNNEQRPPTSALKTSESFRPYTGAQKTDEGEQILLGAKRLDIILSSNWGYANLIGLTSIEVFQGSDSAIPVKEENLISDSKIEQLYMSRLFNGVNVTTDSSQMWFHKYKYGQEIVISIEFENFVYISGLRFWNYNANLEMTYAGVSRVKVLLDRKLISNPVTKDDFFILRRAPGNVNYDFVQEIILGDCDSLVHTVCTNPSFIISGNNRDEDSYENPWMPEGFVFEIVVFTTWGDQYYCGLNAIELYDYKGRKINLEDNNICAYPESINVLPNISGDVRTPDKLIDDVNEGEDGLNSWLAPIIPKCLNRVYIVLDNPVSVSVIKLWNYSKTPSRGVKEFGILVDDLLVYNGILDKSSPKNSIKYQTVLFTDDKNVVEQESLRPSAKLHHLCSRTTTGGSLPNADPALRPFTAVSPFRAQSH</sequence>
<dbReference type="InterPro" id="IPR027859">
    <property type="entry name" value="KATNIP_dom"/>
</dbReference>
<feature type="compositionally biased region" description="Low complexity" evidence="1">
    <location>
        <begin position="56"/>
        <end position="70"/>
    </location>
</feature>
<dbReference type="GeneID" id="108558779"/>
<dbReference type="Proteomes" id="UP000695000">
    <property type="component" value="Unplaced"/>
</dbReference>
<evidence type="ECO:0000259" key="2">
    <source>
        <dbReference type="Pfam" id="PF14652"/>
    </source>
</evidence>
<proteinExistence type="predicted"/>
<feature type="region of interest" description="Disordered" evidence="1">
    <location>
        <begin position="502"/>
        <end position="525"/>
    </location>
</feature>
<feature type="domain" description="KATNIP" evidence="2">
    <location>
        <begin position="298"/>
        <end position="454"/>
    </location>
</feature>
<dbReference type="InterPro" id="IPR026704">
    <property type="entry name" value="KATNIP"/>
</dbReference>
<gene>
    <name evidence="4" type="primary">LOC108558779</name>
</gene>
<dbReference type="RefSeq" id="XP_017771298.1">
    <property type="nucleotide sequence ID" value="XM_017915809.1"/>
</dbReference>
<evidence type="ECO:0000313" key="3">
    <source>
        <dbReference type="Proteomes" id="UP000695000"/>
    </source>
</evidence>
<dbReference type="Pfam" id="PF14652">
    <property type="entry name" value="DUF4457"/>
    <property type="match status" value="2"/>
</dbReference>
<keyword evidence="3" id="KW-1185">Reference proteome</keyword>
<evidence type="ECO:0000256" key="1">
    <source>
        <dbReference type="SAM" id="MobiDB-lite"/>
    </source>
</evidence>
<accession>A0ABM1M9P8</accession>
<dbReference type="PANTHER" id="PTHR21534">
    <property type="entry name" value="KATANIN-INTERACTING PROTEIN"/>
    <property type="match status" value="1"/>
</dbReference>
<feature type="compositionally biased region" description="Polar residues" evidence="1">
    <location>
        <begin position="502"/>
        <end position="517"/>
    </location>
</feature>
<protein>
    <submittedName>
        <fullName evidence="4">Protein KIAA0556-like isoform X1</fullName>
    </submittedName>
</protein>
<dbReference type="PANTHER" id="PTHR21534:SF0">
    <property type="entry name" value="KATANIN-INTERACTING PROTEIN"/>
    <property type="match status" value="1"/>
</dbReference>
<name>A0ABM1M9P8_NICVS</name>